<sequence>MSRSPGPILIYDRKKRKCTLQEDDETGRNLLRLLEILRTYRPDLASELLLSLSSFPRFLSCVQNQYLLDNFDPLVFIGDGGFGTVYKTRHKIDGKAYAIKKISGSRSRDTLELARSEVYTMSRLNHVNIVRYITSWLDYEWISIESNSEVSNCNLTSTRTNNYLTHPSNIMNIKHINSRNNHTSVKSSFNTLLTPNKFDDSWEINENPEINGLSLPDERRKKKRRNNLKIDTSSDIKALIPSKELIPVNHFDKSHPGMCIRRPVLCIQLELCQYNLADWLQHRNNLLSINTPVPNNQLNISPLLYQSVQRAPVRWLMDQIISGVAYLHSENVIHRDLKPENVLICGPPLHSITNIPCTCIVDRRLSHKYLDNERENSINLSSSSLLLTNNNDYNYNYNDSSCMHSVSKASNCYHQLIVKICDFGLARILLDYSSFNLMNSYSDSLIKHTSDTFQSLNKNTHVQNPNDTNISRFASHLNSLSLSQSNQPSFFNGTSSFPNDDDDNNNDDDEDNDDEYPSLSILSTSSSRSTDSDSLIQFKNSLRYSSDNLSETDESIMNSLQPNQNIRQNTMKSNQEFTMVNSSSNNNNNLCETSDNSEEKLLLLSKHKPVTTTKTHQTLFYLTADLGSSIYTAPEVQNSCKNKSNQRTLYNYKADIYSLGVIFFEMLHPCFTRSELITYLEQFINASSLTNCHNMKNQKISNVVTNQCNVNVHTIHGIMDYLLDIFPRSMQSTWPYESQLVARMLNLHVQYRPNAMEVLEILSVNSEFPDLVENHITVDASNSSLDIVSENLKIESTIHEDKKIYYPLKGNFSNYQLIDYLIWRNRELEQKLHETQERLSLYEKADKVENV</sequence>
<evidence type="ECO:0000259" key="14">
    <source>
        <dbReference type="PROSITE" id="PS50011"/>
    </source>
</evidence>
<evidence type="ECO:0000256" key="13">
    <source>
        <dbReference type="SAM" id="MobiDB-lite"/>
    </source>
</evidence>
<evidence type="ECO:0000256" key="10">
    <source>
        <dbReference type="ARBA" id="ARBA00048977"/>
    </source>
</evidence>
<evidence type="ECO:0000256" key="2">
    <source>
        <dbReference type="ARBA" id="ARBA00022527"/>
    </source>
</evidence>
<dbReference type="Proteomes" id="UP000050791">
    <property type="component" value="Unassembled WGS sequence"/>
</dbReference>
<dbReference type="PANTHER" id="PTHR11042">
    <property type="entry name" value="EUKARYOTIC TRANSLATION INITIATION FACTOR 2-ALPHA KINASE EIF2-ALPHA KINASE -RELATED"/>
    <property type="match status" value="1"/>
</dbReference>
<dbReference type="SMART" id="SM00220">
    <property type="entry name" value="S_TKc"/>
    <property type="match status" value="1"/>
</dbReference>
<evidence type="ECO:0000256" key="8">
    <source>
        <dbReference type="ARBA" id="ARBA00037982"/>
    </source>
</evidence>
<keyword evidence="2" id="KW-0723">Serine/threonine-protein kinase</keyword>
<dbReference type="PROSITE" id="PS50011">
    <property type="entry name" value="PROTEIN_KINASE_DOM"/>
    <property type="match status" value="1"/>
</dbReference>
<evidence type="ECO:0000313" key="15">
    <source>
        <dbReference type="Proteomes" id="UP000050791"/>
    </source>
</evidence>
<keyword evidence="3" id="KW-0808">Transferase</keyword>
<feature type="binding site" evidence="11">
    <location>
        <position position="101"/>
    </location>
    <ligand>
        <name>ATP</name>
        <dbReference type="ChEBI" id="CHEBI:30616"/>
    </ligand>
</feature>
<dbReference type="InterPro" id="IPR017441">
    <property type="entry name" value="Protein_kinase_ATP_BS"/>
</dbReference>
<evidence type="ECO:0000256" key="1">
    <source>
        <dbReference type="ARBA" id="ARBA00012513"/>
    </source>
</evidence>
<dbReference type="GO" id="GO:0005634">
    <property type="term" value="C:nucleus"/>
    <property type="evidence" value="ECO:0007669"/>
    <property type="project" value="TreeGrafter"/>
</dbReference>
<dbReference type="InterPro" id="IPR050339">
    <property type="entry name" value="CC_SR_Kinase"/>
</dbReference>
<feature type="coiled-coil region" evidence="12">
    <location>
        <begin position="818"/>
        <end position="845"/>
    </location>
</feature>
<dbReference type="GO" id="GO:0004694">
    <property type="term" value="F:eukaryotic translation initiation factor 2alpha kinase activity"/>
    <property type="evidence" value="ECO:0007669"/>
    <property type="project" value="TreeGrafter"/>
</dbReference>
<keyword evidence="12" id="KW-0175">Coiled coil</keyword>
<dbReference type="GO" id="GO:1990625">
    <property type="term" value="P:negative regulation of cytoplasmic translational initiation in response to stress"/>
    <property type="evidence" value="ECO:0007669"/>
    <property type="project" value="TreeGrafter"/>
</dbReference>
<dbReference type="SUPFAM" id="SSF56112">
    <property type="entry name" value="Protein kinase-like (PK-like)"/>
    <property type="match status" value="1"/>
</dbReference>
<evidence type="ECO:0000313" key="16">
    <source>
        <dbReference type="WBParaSite" id="SMTH1_99680.1"/>
    </source>
</evidence>
<dbReference type="PROSITE" id="PS00107">
    <property type="entry name" value="PROTEIN_KINASE_ATP"/>
    <property type="match status" value="1"/>
</dbReference>
<dbReference type="WBParaSite" id="SMTH1_99680.1">
    <property type="protein sequence ID" value="SMTH1_99680.1"/>
    <property type="gene ID" value="SMTH1_99680"/>
</dbReference>
<evidence type="ECO:0000256" key="11">
    <source>
        <dbReference type="PROSITE-ProRule" id="PRU10141"/>
    </source>
</evidence>
<keyword evidence="6 11" id="KW-0067">ATP-binding</keyword>
<evidence type="ECO:0000256" key="6">
    <source>
        <dbReference type="ARBA" id="ARBA00022840"/>
    </source>
</evidence>
<evidence type="ECO:0000256" key="3">
    <source>
        <dbReference type="ARBA" id="ARBA00022679"/>
    </source>
</evidence>
<feature type="compositionally biased region" description="Acidic residues" evidence="13">
    <location>
        <begin position="499"/>
        <end position="516"/>
    </location>
</feature>
<dbReference type="InterPro" id="IPR008271">
    <property type="entry name" value="Ser/Thr_kinase_AS"/>
</dbReference>
<dbReference type="PROSITE" id="PS00108">
    <property type="entry name" value="PROTEIN_KINASE_ST"/>
    <property type="match status" value="1"/>
</dbReference>
<organism evidence="15 16">
    <name type="scientific">Schistosoma mattheei</name>
    <dbReference type="NCBI Taxonomy" id="31246"/>
    <lineage>
        <taxon>Eukaryota</taxon>
        <taxon>Metazoa</taxon>
        <taxon>Spiralia</taxon>
        <taxon>Lophotrochozoa</taxon>
        <taxon>Platyhelminthes</taxon>
        <taxon>Trematoda</taxon>
        <taxon>Digenea</taxon>
        <taxon>Strigeidida</taxon>
        <taxon>Schistosomatoidea</taxon>
        <taxon>Schistosomatidae</taxon>
        <taxon>Schistosoma</taxon>
    </lineage>
</organism>
<dbReference type="InterPro" id="IPR000719">
    <property type="entry name" value="Prot_kinase_dom"/>
</dbReference>
<dbReference type="Gene3D" id="3.30.200.20">
    <property type="entry name" value="Phosphorylase Kinase, domain 1"/>
    <property type="match status" value="1"/>
</dbReference>
<comment type="catalytic activity">
    <reaction evidence="10">
        <text>L-seryl-[protein] + ATP = O-phospho-L-seryl-[protein] + ADP + H(+)</text>
        <dbReference type="Rhea" id="RHEA:17989"/>
        <dbReference type="Rhea" id="RHEA-COMP:9863"/>
        <dbReference type="Rhea" id="RHEA-COMP:11604"/>
        <dbReference type="ChEBI" id="CHEBI:15378"/>
        <dbReference type="ChEBI" id="CHEBI:29999"/>
        <dbReference type="ChEBI" id="CHEBI:30616"/>
        <dbReference type="ChEBI" id="CHEBI:83421"/>
        <dbReference type="ChEBI" id="CHEBI:456216"/>
        <dbReference type="EC" id="2.7.11.1"/>
    </reaction>
    <physiologicalReaction direction="left-to-right" evidence="10">
        <dbReference type="Rhea" id="RHEA:17990"/>
    </physiologicalReaction>
</comment>
<evidence type="ECO:0000256" key="9">
    <source>
        <dbReference type="ARBA" id="ARBA00048659"/>
    </source>
</evidence>
<keyword evidence="4 11" id="KW-0547">Nucleotide-binding</keyword>
<evidence type="ECO:0000256" key="4">
    <source>
        <dbReference type="ARBA" id="ARBA00022741"/>
    </source>
</evidence>
<evidence type="ECO:0000256" key="12">
    <source>
        <dbReference type="SAM" id="Coils"/>
    </source>
</evidence>
<dbReference type="EC" id="2.7.11.1" evidence="1"/>
<feature type="compositionally biased region" description="Low complexity" evidence="13">
    <location>
        <begin position="518"/>
        <end position="532"/>
    </location>
</feature>
<evidence type="ECO:0000256" key="7">
    <source>
        <dbReference type="ARBA" id="ARBA00023193"/>
    </source>
</evidence>
<dbReference type="GO" id="GO:0005829">
    <property type="term" value="C:cytosol"/>
    <property type="evidence" value="ECO:0007669"/>
    <property type="project" value="TreeGrafter"/>
</dbReference>
<dbReference type="PANTHER" id="PTHR11042:SF160">
    <property type="entry name" value="EUKARYOTIC TRANSLATION INITIATION FACTOR 2-ALPHA KINASE 1"/>
    <property type="match status" value="1"/>
</dbReference>
<dbReference type="Gene3D" id="1.10.510.10">
    <property type="entry name" value="Transferase(Phosphotransferase) domain 1"/>
    <property type="match status" value="2"/>
</dbReference>
<comment type="similarity">
    <text evidence="8">Belongs to the protein kinase superfamily. Ser/Thr protein kinase family. GCN2 subfamily.</text>
</comment>
<protein>
    <recommendedName>
        <fullName evidence="1">non-specific serine/threonine protein kinase</fullName>
        <ecNumber evidence="1">2.7.11.1</ecNumber>
    </recommendedName>
</protein>
<proteinExistence type="inferred from homology"/>
<keyword evidence="5" id="KW-0418">Kinase</keyword>
<dbReference type="InterPro" id="IPR011009">
    <property type="entry name" value="Kinase-like_dom_sf"/>
</dbReference>
<dbReference type="Pfam" id="PF00069">
    <property type="entry name" value="Pkinase"/>
    <property type="match status" value="2"/>
</dbReference>
<comment type="catalytic activity">
    <reaction evidence="9">
        <text>L-threonyl-[protein] + ATP = O-phospho-L-threonyl-[protein] + ADP + H(+)</text>
        <dbReference type="Rhea" id="RHEA:46608"/>
        <dbReference type="Rhea" id="RHEA-COMP:11060"/>
        <dbReference type="Rhea" id="RHEA-COMP:11605"/>
        <dbReference type="ChEBI" id="CHEBI:15378"/>
        <dbReference type="ChEBI" id="CHEBI:30013"/>
        <dbReference type="ChEBI" id="CHEBI:30616"/>
        <dbReference type="ChEBI" id="CHEBI:61977"/>
        <dbReference type="ChEBI" id="CHEBI:456216"/>
        <dbReference type="EC" id="2.7.11.1"/>
    </reaction>
    <physiologicalReaction direction="left-to-right" evidence="9">
        <dbReference type="Rhea" id="RHEA:46609"/>
    </physiologicalReaction>
</comment>
<dbReference type="AlphaFoldDB" id="A0AA85C4K2"/>
<accession>A0AA85C4K2</accession>
<name>A0AA85C4K2_9TREM</name>
<keyword evidence="7" id="KW-0652">Protein synthesis inhibitor</keyword>
<feature type="domain" description="Protein kinase" evidence="14">
    <location>
        <begin position="71"/>
        <end position="768"/>
    </location>
</feature>
<evidence type="ECO:0000256" key="5">
    <source>
        <dbReference type="ARBA" id="ARBA00022777"/>
    </source>
</evidence>
<feature type="region of interest" description="Disordered" evidence="13">
    <location>
        <begin position="490"/>
        <end position="532"/>
    </location>
</feature>
<dbReference type="GO" id="GO:0005524">
    <property type="term" value="F:ATP binding"/>
    <property type="evidence" value="ECO:0007669"/>
    <property type="project" value="UniProtKB-UniRule"/>
</dbReference>
<reference evidence="16" key="1">
    <citation type="submission" date="2023-11" db="UniProtKB">
        <authorList>
            <consortium name="WormBaseParasite"/>
        </authorList>
    </citation>
    <scope>IDENTIFICATION</scope>
</reference>